<dbReference type="PANTHER" id="PTHR42877">
    <property type="entry name" value="L-ORNITHINE N(5)-MONOOXYGENASE-RELATED"/>
    <property type="match status" value="1"/>
</dbReference>
<keyword evidence="3" id="KW-1185">Reference proteome</keyword>
<evidence type="ECO:0008006" key="4">
    <source>
        <dbReference type="Google" id="ProtNLM"/>
    </source>
</evidence>
<dbReference type="SUPFAM" id="SSF51905">
    <property type="entry name" value="FAD/NAD(P)-binding domain"/>
    <property type="match status" value="2"/>
</dbReference>
<sequence length="436" mass="49494">MTVERRFTRAVIIGAGFSGIATAYPGCGVDVPAVLYSLSFAPNPNFSRLFPDQEEILDYLGKVAEDYDVPSHIEFGASWESAHWQEASKTWLLKLRMVESGETIEHECKVLIAAVGRLVHPKPLEISGVQDFKGQIIHSAEWRRDVTLKDKNVTPQYYIPKPLDHWRITNRAKLVFRYVPGVFKLLRVLVFVYLEWTFRQFYLDESATKLRKRAQLRSKRYVEKTAPKKYWELLSPKYAIGCKRRILDPGYLKSLHRENVELTDDTIVSLSESDLITKSGRHYPTDVIIVANGFDAFEYHMTVVGRQGQTLEDHWRGFGGMEAYKTTALADFPNFFLLSGPNSVGGHNSSLFSIERVINLILKIAKPVLTGEIDYVEVKRSAEKKWTEDAQAALKDRVYSDNCATVGMPFNCSPVEIPISNVALVLRGSEDPLELL</sequence>
<protein>
    <recommendedName>
        <fullName evidence="4">Flavin-containing monooxygenase</fullName>
    </recommendedName>
</protein>
<gene>
    <name evidence="2" type="ORF">N0V83_000043</name>
</gene>
<organism evidence="2 3">
    <name type="scientific">Neocucurbitaria cava</name>
    <dbReference type="NCBI Taxonomy" id="798079"/>
    <lineage>
        <taxon>Eukaryota</taxon>
        <taxon>Fungi</taxon>
        <taxon>Dikarya</taxon>
        <taxon>Ascomycota</taxon>
        <taxon>Pezizomycotina</taxon>
        <taxon>Dothideomycetes</taxon>
        <taxon>Pleosporomycetidae</taxon>
        <taxon>Pleosporales</taxon>
        <taxon>Pleosporineae</taxon>
        <taxon>Cucurbitariaceae</taxon>
        <taxon>Neocucurbitaria</taxon>
    </lineage>
</organism>
<comment type="caution">
    <text evidence="2">The sequence shown here is derived from an EMBL/GenBank/DDBJ whole genome shotgun (WGS) entry which is preliminary data.</text>
</comment>
<name>A0A9W8YIM2_9PLEO</name>
<evidence type="ECO:0000313" key="3">
    <source>
        <dbReference type="Proteomes" id="UP001140560"/>
    </source>
</evidence>
<dbReference type="PANTHER" id="PTHR42877:SF5">
    <property type="entry name" value="L-ORNITHINE N(5)-MONOOXYGENASE-RELATED"/>
    <property type="match status" value="1"/>
</dbReference>
<evidence type="ECO:0000313" key="2">
    <source>
        <dbReference type="EMBL" id="KAJ4377220.1"/>
    </source>
</evidence>
<dbReference type="AlphaFoldDB" id="A0A9W8YIM2"/>
<dbReference type="Proteomes" id="UP001140560">
    <property type="component" value="Unassembled WGS sequence"/>
</dbReference>
<accession>A0A9W8YIM2</accession>
<reference evidence="2" key="1">
    <citation type="submission" date="2022-10" db="EMBL/GenBank/DDBJ databases">
        <title>Tapping the CABI collections for fungal endophytes: first genome assemblies for Collariella, Neodidymelliopsis, Ascochyta clinopodiicola, Didymella pomorum, Didymosphaeria variabile, Neocosmospora piperis and Neocucurbitaria cava.</title>
        <authorList>
            <person name="Hill R."/>
        </authorList>
    </citation>
    <scope>NUCLEOTIDE SEQUENCE</scope>
    <source>
        <strain evidence="2">IMI 356814</strain>
    </source>
</reference>
<dbReference type="InterPro" id="IPR036188">
    <property type="entry name" value="FAD/NAD-bd_sf"/>
</dbReference>
<dbReference type="EMBL" id="JAPEUY010000001">
    <property type="protein sequence ID" value="KAJ4377220.1"/>
    <property type="molecule type" value="Genomic_DNA"/>
</dbReference>
<dbReference type="Gene3D" id="3.50.50.60">
    <property type="entry name" value="FAD/NAD(P)-binding domain"/>
    <property type="match status" value="2"/>
</dbReference>
<evidence type="ECO:0000256" key="1">
    <source>
        <dbReference type="ARBA" id="ARBA00010139"/>
    </source>
</evidence>
<dbReference type="OrthoDB" id="74360at2759"/>
<proteinExistence type="inferred from homology"/>
<dbReference type="InterPro" id="IPR051209">
    <property type="entry name" value="FAD-bind_Monooxygenase_sf"/>
</dbReference>
<comment type="similarity">
    <text evidence="1">Belongs to the FAD-binding monooxygenase family.</text>
</comment>